<feature type="domain" description="Abortive phage infection protein C-terminal" evidence="1">
    <location>
        <begin position="226"/>
        <end position="494"/>
    </location>
</feature>
<dbReference type="Proteomes" id="UP000004211">
    <property type="component" value="Unassembled WGS sequence"/>
</dbReference>
<dbReference type="InterPro" id="IPR018891">
    <property type="entry name" value="AIPR_C"/>
</dbReference>
<evidence type="ECO:0000313" key="3">
    <source>
        <dbReference type="Proteomes" id="UP000004211"/>
    </source>
</evidence>
<evidence type="ECO:0000259" key="1">
    <source>
        <dbReference type="Pfam" id="PF10592"/>
    </source>
</evidence>
<dbReference type="AlphaFoldDB" id="E1L5R4"/>
<evidence type="ECO:0000313" key="2">
    <source>
        <dbReference type="EMBL" id="EFL56311.1"/>
    </source>
</evidence>
<sequence>MGLDVSSIKPIAEQVISTKGKLTYEYLFTIKAASVLFYKNSISSSDIKSNFTDGANDGGIDFIYTDSSTMYLIQGKSTDKLTSKDILAEVITIKKTIKDFEDDREGRYSKQLIQTYRNAYDLLDDNKNIEIVIVTNTTFDKDTLNKINLDVEQAIGIDYKVVVYDLSFLEELEASINTNSELVSEGEIEIDKASNLLMYDEGGFIVNVKASSLKRLYQKFGKQGLFSYNLREYIKQQSVDDAIKATINDPKERINFWYFNNGITIGCEDYIIDGNKIKLYGFSIINGAQTTTKIGESSQVSQKTDFYLSCKVIKALSEDDKIEGRFIQKVSEASNSQKPIKPRDLKANAPEQQLLQDKALRNKHKLAIEIKRGVKPKTQTRLEKWQKITNEYLGQLIYAALLQHPGPARSNKKVIFGSNKIYNQIFKNIKHDYDTLYDLVKLADLYKEYLNRKANNLPVNTDDINAQNTHEEYGIADNGKLAVIATVIYLLKKKRGIVIDAGDKSLLCDNNISGLFMSSYRGDDFEERLFELFDLIVERITDCYNRNKGALKVTSYSNFFKTDKVYHDVILVAFDNLRDRTKKELEELMIIFI</sequence>
<dbReference type="Pfam" id="PF10592">
    <property type="entry name" value="AIPR"/>
    <property type="match status" value="1"/>
</dbReference>
<dbReference type="RefSeq" id="WP_005376689.1">
    <property type="nucleotide sequence ID" value="NZ_AEDR01000024.1"/>
</dbReference>
<gene>
    <name evidence="2" type="ORF">HMPREF9321_1592</name>
</gene>
<dbReference type="EMBL" id="AEDR01000024">
    <property type="protein sequence ID" value="EFL56311.1"/>
    <property type="molecule type" value="Genomic_DNA"/>
</dbReference>
<organism evidence="2 3">
    <name type="scientific">Veillonella atypica ACS-049-V-Sch6</name>
    <dbReference type="NCBI Taxonomy" id="866776"/>
    <lineage>
        <taxon>Bacteria</taxon>
        <taxon>Bacillati</taxon>
        <taxon>Bacillota</taxon>
        <taxon>Negativicutes</taxon>
        <taxon>Veillonellales</taxon>
        <taxon>Veillonellaceae</taxon>
        <taxon>Veillonella</taxon>
    </lineage>
</organism>
<comment type="caution">
    <text evidence="2">The sequence shown here is derived from an EMBL/GenBank/DDBJ whole genome shotgun (WGS) entry which is preliminary data.</text>
</comment>
<dbReference type="eggNOG" id="COG2159">
    <property type="taxonomic scope" value="Bacteria"/>
</dbReference>
<accession>E1L5R4</accession>
<name>E1L5R4_9FIRM</name>
<reference evidence="2 3" key="1">
    <citation type="submission" date="2010-08" db="EMBL/GenBank/DDBJ databases">
        <authorList>
            <person name="Durkin A.S."/>
            <person name="Madupu R."/>
            <person name="Torralba M."/>
            <person name="Gillis M."/>
            <person name="Methe B."/>
            <person name="Sutton G."/>
            <person name="Nelson K.E."/>
        </authorList>
    </citation>
    <scope>NUCLEOTIDE SEQUENCE [LARGE SCALE GENOMIC DNA]</scope>
    <source>
        <strain evidence="2 3">ACS-049-V-Sch6</strain>
    </source>
</reference>
<proteinExistence type="predicted"/>
<protein>
    <recommendedName>
        <fullName evidence="1">Abortive phage infection protein C-terminal domain-containing protein</fullName>
    </recommendedName>
</protein>